<organism evidence="3 4">
    <name type="scientific">Rhodopseudomonas pentothenatexigens</name>
    <dbReference type="NCBI Taxonomy" id="999699"/>
    <lineage>
        <taxon>Bacteria</taxon>
        <taxon>Pseudomonadati</taxon>
        <taxon>Pseudomonadota</taxon>
        <taxon>Alphaproteobacteria</taxon>
        <taxon>Hyphomicrobiales</taxon>
        <taxon>Nitrobacteraceae</taxon>
        <taxon>Rhodopseudomonas</taxon>
    </lineage>
</organism>
<dbReference type="SUPFAM" id="SSF53300">
    <property type="entry name" value="vWA-like"/>
    <property type="match status" value="1"/>
</dbReference>
<dbReference type="AlphaFoldDB" id="A0A336JQN0"/>
<feature type="compositionally biased region" description="Low complexity" evidence="1">
    <location>
        <begin position="86"/>
        <end position="102"/>
    </location>
</feature>
<sequence length="463" mass="51691">MREELHRFFRAARGAGVRVSPAESIDAMRAVSEVGFADRGLLRDTLLVTLAKTQDEKQALAQCFDLFFSRPEPKTNTEAADEADQQADSGSPSLQPSGSSAPGQGGGEGSAPPELGELAQMLLAQDRSAVAAALAGAANEASLSNIRFFTQRGLFQSRMMEAIGIGQLRDDLDRLKADDPAQAERLAAALDGLRDSVREMVAQALLLYGREEAENLRQEVLRNAPMMRLDRRQVEQMKELIRAIARRLRERYSKPRKRQRRGHLDVRRTIRRNAAWGNIPFLTAWKRRHRDRPQIVALCDVSGSVAQVSDFFLLLIHSLHEVVDDVRSFAFSGHLIEVSDILAKQEPEAAMREIMSKVGFGSSDYGASLADFEKRWLRSVTPKTTVIVLGDARSNNLDPRTDILRTISERAKRVVWLNPEGRMGWGWGDSEMFRYAPFCNLVRQCSSAKQLERAVSDIVAAYQ</sequence>
<evidence type="ECO:0000256" key="1">
    <source>
        <dbReference type="SAM" id="MobiDB-lite"/>
    </source>
</evidence>
<dbReference type="InterPro" id="IPR011195">
    <property type="entry name" value="UCP010256"/>
</dbReference>
<reference evidence="3 4" key="1">
    <citation type="submission" date="2017-08" db="EMBL/GenBank/DDBJ databases">
        <authorList>
            <person name="de Groot N.N."/>
        </authorList>
    </citation>
    <scope>NUCLEOTIDE SEQUENCE [LARGE SCALE GENOMIC DNA]</scope>
    <source>
        <strain evidence="3 4">JA575</strain>
    </source>
</reference>
<proteinExistence type="predicted"/>
<dbReference type="InterPro" id="IPR036465">
    <property type="entry name" value="vWFA_dom_sf"/>
</dbReference>
<name>A0A336JQN0_9BRAD</name>
<evidence type="ECO:0000313" key="4">
    <source>
        <dbReference type="Proteomes" id="UP000252631"/>
    </source>
</evidence>
<dbReference type="EMBL" id="UFQQ01000004">
    <property type="protein sequence ID" value="SSW89884.1"/>
    <property type="molecule type" value="Genomic_DNA"/>
</dbReference>
<dbReference type="PIRSF" id="PIRSF010256">
    <property type="entry name" value="CoxE_vWa"/>
    <property type="match status" value="1"/>
</dbReference>
<dbReference type="PANTHER" id="PTHR39338">
    <property type="entry name" value="BLL5662 PROTEIN-RELATED"/>
    <property type="match status" value="1"/>
</dbReference>
<dbReference type="PANTHER" id="PTHR39338:SF5">
    <property type="entry name" value="BLR6139 PROTEIN"/>
    <property type="match status" value="1"/>
</dbReference>
<evidence type="ECO:0000313" key="5">
    <source>
        <dbReference type="Proteomes" id="UP000256343"/>
    </source>
</evidence>
<reference evidence="2 5" key="2">
    <citation type="submission" date="2018-07" db="EMBL/GenBank/DDBJ databases">
        <title>Genomic Encyclopedia of Archaeal and Bacterial Type Strains, Phase II (KMG-II): from individual species to whole genera.</title>
        <authorList>
            <person name="Goeker M."/>
        </authorList>
    </citation>
    <scope>NUCLEOTIDE SEQUENCE [LARGE SCALE GENOMIC DNA]</scope>
    <source>
        <strain evidence="2 5">JA575</strain>
    </source>
</reference>
<dbReference type="InterPro" id="IPR008912">
    <property type="entry name" value="Uncharacterised_CoxE"/>
</dbReference>
<gene>
    <name evidence="2" type="ORF">BJ125_104184</name>
    <name evidence="3" type="ORF">SAMN05892882_104184</name>
</gene>
<dbReference type="EMBL" id="QRDT01000004">
    <property type="protein sequence ID" value="RED38431.1"/>
    <property type="molecule type" value="Genomic_DNA"/>
</dbReference>
<dbReference type="OrthoDB" id="9790469at2"/>
<dbReference type="Proteomes" id="UP000252631">
    <property type="component" value="Unassembled WGS sequence"/>
</dbReference>
<dbReference type="Proteomes" id="UP000256343">
    <property type="component" value="Unassembled WGS sequence"/>
</dbReference>
<evidence type="ECO:0008006" key="6">
    <source>
        <dbReference type="Google" id="ProtNLM"/>
    </source>
</evidence>
<accession>A0A336JQN0</accession>
<dbReference type="Pfam" id="PF05762">
    <property type="entry name" value="VWA_CoxE"/>
    <property type="match status" value="1"/>
</dbReference>
<keyword evidence="5" id="KW-1185">Reference proteome</keyword>
<dbReference type="RefSeq" id="WP_114356994.1">
    <property type="nucleotide sequence ID" value="NZ_QRDT01000004.1"/>
</dbReference>
<feature type="region of interest" description="Disordered" evidence="1">
    <location>
        <begin position="72"/>
        <end position="114"/>
    </location>
</feature>
<evidence type="ECO:0000313" key="2">
    <source>
        <dbReference type="EMBL" id="RED38431.1"/>
    </source>
</evidence>
<protein>
    <recommendedName>
        <fullName evidence="6">VWA domain containing CoxE-like protein</fullName>
    </recommendedName>
</protein>
<evidence type="ECO:0000313" key="3">
    <source>
        <dbReference type="EMBL" id="SSW89884.1"/>
    </source>
</evidence>